<sequence length="276" mass="27653">MKTVTRLACAALAAACLGAPTSADAEGATVKYVALGDSAAAGPLLPGPDPASPGCLRSLHNYPAVVAARIGARLTDVTCSSARTEHLTGTPQTTAHGPVPPQLAALEADTDLVTVTVGANDVNLFATALSCLGLTAGCGDGGAAARQRSLIASAAPAWGAMLDAVAARAPGARIVVVGYGTYTRPGGCPDRQPMQPRDADYLQGLVDAVNAAMAAQARARSIEFVDIRAVTEGHDICASPGRAHYAGVLPGEPAAPLHPTALGMRAIGGHVADRLT</sequence>
<keyword evidence="6" id="KW-1185">Reference proteome</keyword>
<evidence type="ECO:0000256" key="2">
    <source>
        <dbReference type="PIRSR" id="PIRSR637460-2"/>
    </source>
</evidence>
<organism evidence="5 6">
    <name type="scientific">Gordonia iterans</name>
    <dbReference type="NCBI Taxonomy" id="1004901"/>
    <lineage>
        <taxon>Bacteria</taxon>
        <taxon>Bacillati</taxon>
        <taxon>Actinomycetota</taxon>
        <taxon>Actinomycetes</taxon>
        <taxon>Mycobacteriales</taxon>
        <taxon>Gordoniaceae</taxon>
        <taxon>Gordonia</taxon>
    </lineage>
</organism>
<dbReference type="Proteomes" id="UP000239814">
    <property type="component" value="Chromosome"/>
</dbReference>
<evidence type="ECO:0000313" key="6">
    <source>
        <dbReference type="Proteomes" id="UP000239814"/>
    </source>
</evidence>
<feature type="chain" id="PRO_5015508912" evidence="3">
    <location>
        <begin position="26"/>
        <end position="276"/>
    </location>
</feature>
<dbReference type="GO" id="GO:0019433">
    <property type="term" value="P:triglyceride catabolic process"/>
    <property type="evidence" value="ECO:0007669"/>
    <property type="project" value="TreeGrafter"/>
</dbReference>
<feature type="disulfide bond" evidence="2">
    <location>
        <begin position="55"/>
        <end position="79"/>
    </location>
</feature>
<evidence type="ECO:0000313" key="5">
    <source>
        <dbReference type="EMBL" id="AVM01442.1"/>
    </source>
</evidence>
<feature type="active site" evidence="1">
    <location>
        <position position="258"/>
    </location>
</feature>
<feature type="disulfide bond" evidence="2">
    <location>
        <begin position="131"/>
        <end position="138"/>
    </location>
</feature>
<reference evidence="5 6" key="1">
    <citation type="submission" date="2018-03" db="EMBL/GenBank/DDBJ databases">
        <title>Characteristics and genome of n-alkane degrading marine bacteria Gordonia iterans isolated from crude oil contaminated in Tae-an, South Korea.</title>
        <authorList>
            <person name="Lee S.-S."/>
            <person name="Kim H."/>
        </authorList>
    </citation>
    <scope>NUCLEOTIDE SEQUENCE [LARGE SCALE GENOMIC DNA]</scope>
    <source>
        <strain evidence="5 6">Co17</strain>
    </source>
</reference>
<name>A0A2S0KIC6_9ACTN</name>
<feature type="active site" description="Nucleophile" evidence="1">
    <location>
        <position position="38"/>
    </location>
</feature>
<dbReference type="Gene3D" id="3.40.50.1110">
    <property type="entry name" value="SGNH hydrolase"/>
    <property type="match status" value="1"/>
</dbReference>
<dbReference type="PANTHER" id="PTHR37981">
    <property type="entry name" value="LIPASE 2"/>
    <property type="match status" value="1"/>
</dbReference>
<dbReference type="AlphaFoldDB" id="A0A2S0KIC6"/>
<dbReference type="EMBL" id="CP027433">
    <property type="protein sequence ID" value="AVM01442.1"/>
    <property type="molecule type" value="Genomic_DNA"/>
</dbReference>
<dbReference type="SUPFAM" id="SSF52266">
    <property type="entry name" value="SGNH hydrolase"/>
    <property type="match status" value="1"/>
</dbReference>
<evidence type="ECO:0000256" key="1">
    <source>
        <dbReference type="PIRSR" id="PIRSR637460-1"/>
    </source>
</evidence>
<dbReference type="PANTHER" id="PTHR37981:SF1">
    <property type="entry name" value="SGNH HYDROLASE-TYPE ESTERASE DOMAIN-CONTAINING PROTEIN"/>
    <property type="match status" value="1"/>
</dbReference>
<keyword evidence="5" id="KW-0378">Hydrolase</keyword>
<dbReference type="Pfam" id="PF13472">
    <property type="entry name" value="Lipase_GDSL_2"/>
    <property type="match status" value="1"/>
</dbReference>
<keyword evidence="2" id="KW-1015">Disulfide bond</keyword>
<proteinExistence type="predicted"/>
<dbReference type="KEGG" id="git:C6V83_15550"/>
<dbReference type="OrthoDB" id="5503950at2"/>
<dbReference type="CDD" id="cd01823">
    <property type="entry name" value="SEST_like"/>
    <property type="match status" value="1"/>
</dbReference>
<dbReference type="GO" id="GO:0004806">
    <property type="term" value="F:triacylglycerol lipase activity"/>
    <property type="evidence" value="ECO:0007669"/>
    <property type="project" value="TreeGrafter"/>
</dbReference>
<feature type="signal peptide" evidence="3">
    <location>
        <begin position="1"/>
        <end position="25"/>
    </location>
</feature>
<feature type="domain" description="SGNH hydrolase-type esterase" evidence="4">
    <location>
        <begin position="34"/>
        <end position="266"/>
    </location>
</feature>
<evidence type="ECO:0000259" key="4">
    <source>
        <dbReference type="Pfam" id="PF13472"/>
    </source>
</evidence>
<dbReference type="InterPro" id="IPR013830">
    <property type="entry name" value="SGNH_hydro"/>
</dbReference>
<protein>
    <submittedName>
        <fullName evidence="5">Hydrolase</fullName>
    </submittedName>
</protein>
<keyword evidence="3" id="KW-0732">Signal</keyword>
<dbReference type="InterPro" id="IPR036514">
    <property type="entry name" value="SGNH_hydro_sf"/>
</dbReference>
<evidence type="ECO:0000256" key="3">
    <source>
        <dbReference type="SAM" id="SignalP"/>
    </source>
</evidence>
<feature type="disulfide bond" evidence="2">
    <location>
        <begin position="188"/>
        <end position="237"/>
    </location>
</feature>
<gene>
    <name evidence="5" type="ORF">C6V83_15550</name>
</gene>
<dbReference type="InterPro" id="IPR037460">
    <property type="entry name" value="SEST-like"/>
</dbReference>
<accession>A0A2S0KIC6</accession>
<dbReference type="RefSeq" id="WP_105943150.1">
    <property type="nucleotide sequence ID" value="NZ_CP027433.1"/>
</dbReference>